<dbReference type="AlphaFoldDB" id="A0A7Y9E3S5"/>
<evidence type="ECO:0000313" key="1">
    <source>
        <dbReference type="EMBL" id="NYD40530.1"/>
    </source>
</evidence>
<sequence length="399" mass="40245">MSVLDTEAYGDPASCTRAAGQCGTVRTALQEAGSEVDRARSLAGSWHGLAGAAFEGQASDTARDLHELGTRVQTLEHALTDFAGELTVVQSRLAHARQVAAAGGVSVAGTQITRPAPPDATSQGEVDAFNRRAAAWNEAVEIVDGARAKEREAHQNLADGITASTGDGWLADLMQRLGFLPPDFADGVDLGGYAFGLGGLAFGATASILVNGRYGVFQPRTGGRFGSPRGLSFWQRLDAGRRGSSFHARPGMAAERGAWAKAGKFGGYAGGAVTALTAGWDQWQSDADDPSLSDLDRGTRAVTKGVSTGAAAWAGGEAGAWAGGAIGTAICPGVGTVVGGVVGGVIGGAVGAFAGSELGDWAMDGATDVVDATADFLGDAGSAVGDVASDVGDALTFWD</sequence>
<dbReference type="RefSeq" id="WP_179662406.1">
    <property type="nucleotide sequence ID" value="NZ_JACCBG010000001.1"/>
</dbReference>
<protein>
    <submittedName>
        <fullName evidence="1">Uncharacterized protein YukE</fullName>
    </submittedName>
</protein>
<evidence type="ECO:0000313" key="2">
    <source>
        <dbReference type="Proteomes" id="UP000535511"/>
    </source>
</evidence>
<proteinExistence type="predicted"/>
<reference evidence="1 2" key="1">
    <citation type="submission" date="2020-07" db="EMBL/GenBank/DDBJ databases">
        <title>Sequencing the genomes of 1000 actinobacteria strains.</title>
        <authorList>
            <person name="Klenk H.-P."/>
        </authorList>
    </citation>
    <scope>NUCLEOTIDE SEQUENCE [LARGE SCALE GENOMIC DNA]</scope>
    <source>
        <strain evidence="1 2">DSM 21350</strain>
    </source>
</reference>
<name>A0A7Y9E3S5_9ACTN</name>
<gene>
    <name evidence="1" type="ORF">BJZ21_000613</name>
</gene>
<keyword evidence="2" id="KW-1185">Reference proteome</keyword>
<organism evidence="1 2">
    <name type="scientific">Nocardioides panaciterrulae</name>
    <dbReference type="NCBI Taxonomy" id="661492"/>
    <lineage>
        <taxon>Bacteria</taxon>
        <taxon>Bacillati</taxon>
        <taxon>Actinomycetota</taxon>
        <taxon>Actinomycetes</taxon>
        <taxon>Propionibacteriales</taxon>
        <taxon>Nocardioidaceae</taxon>
        <taxon>Nocardioides</taxon>
    </lineage>
</organism>
<dbReference type="Proteomes" id="UP000535511">
    <property type="component" value="Unassembled WGS sequence"/>
</dbReference>
<dbReference type="EMBL" id="JACCBG010000001">
    <property type="protein sequence ID" value="NYD40530.1"/>
    <property type="molecule type" value="Genomic_DNA"/>
</dbReference>
<accession>A0A7Y9E3S5</accession>
<comment type="caution">
    <text evidence="1">The sequence shown here is derived from an EMBL/GenBank/DDBJ whole genome shotgun (WGS) entry which is preliminary data.</text>
</comment>